<evidence type="ECO:0000259" key="6">
    <source>
        <dbReference type="Pfam" id="PF23088"/>
    </source>
</evidence>
<evidence type="ECO:0000256" key="4">
    <source>
        <dbReference type="ARBA" id="ARBA00022759"/>
    </source>
</evidence>
<keyword evidence="1" id="KW-0808">Transferase</keyword>
<dbReference type="PANTHER" id="PTHR37984:SF5">
    <property type="entry name" value="PROTEIN NYNRIN-LIKE"/>
    <property type="match status" value="1"/>
</dbReference>
<feature type="non-terminal residue" evidence="7">
    <location>
        <position position="1"/>
    </location>
</feature>
<dbReference type="GO" id="GO:0004519">
    <property type="term" value="F:endonuclease activity"/>
    <property type="evidence" value="ECO:0007669"/>
    <property type="project" value="UniProtKB-KW"/>
</dbReference>
<dbReference type="EMBL" id="JABANM010001712">
    <property type="protein sequence ID" value="KAF4753803.1"/>
    <property type="molecule type" value="Genomic_DNA"/>
</dbReference>
<protein>
    <recommendedName>
        <fullName evidence="9">Integrase zinc-binding domain-containing protein</fullName>
    </recommendedName>
</protein>
<dbReference type="InterPro" id="IPR041588">
    <property type="entry name" value="Integrase_H2C2"/>
</dbReference>
<feature type="domain" description="Integrase zinc-binding" evidence="5">
    <location>
        <begin position="934"/>
        <end position="987"/>
    </location>
</feature>
<dbReference type="Gene3D" id="1.10.340.70">
    <property type="match status" value="1"/>
</dbReference>
<reference evidence="7 8" key="1">
    <citation type="submission" date="2020-04" db="EMBL/GenBank/DDBJ databases">
        <title>Perkinsus olseni comparative genomics.</title>
        <authorList>
            <person name="Bogema D.R."/>
        </authorList>
    </citation>
    <scope>NUCLEOTIDE SEQUENCE [LARGE SCALE GENOMIC DNA]</scope>
    <source>
        <strain evidence="7">ATCC PRA-205</strain>
    </source>
</reference>
<dbReference type="Proteomes" id="UP000574390">
    <property type="component" value="Unassembled WGS sequence"/>
</dbReference>
<keyword evidence="4" id="KW-0255">Endonuclease</keyword>
<dbReference type="InterPro" id="IPR043502">
    <property type="entry name" value="DNA/RNA_pol_sf"/>
</dbReference>
<evidence type="ECO:0000259" key="5">
    <source>
        <dbReference type="Pfam" id="PF17921"/>
    </source>
</evidence>
<dbReference type="Gene3D" id="3.30.70.270">
    <property type="match status" value="1"/>
</dbReference>
<sequence length="1062" mass="118221">MVGSAKDVARQAVDEVDEDAEDDAAYVNVVKALGQAFSLKTHEAWRLLTTRTWDVARDTVDGVMAEFRRYIKVLGVMTPVPTEIILRESLMACFPEDVRRSIEVFYEDGKELSLADIVAKARTLLKTHQRASPSVAAGVVTGELVMGRVNSLNKDNLAKARGLVAFVAIRFGQEEHQVPVDTGCDCSLISAQFVEKEGIPVETSTGSVSFRLMDSSATMKSHGIVKIGVEYLSTNGWVHVTQSFPVVKNTALGPVVLGNDFAALHCQGMTWDEHGQITVAAHGCVRGGEEVEEVKTYGLPNLPGVKVYEYADGKVEIVSSDFYLWREPGETQFTCRWVWRNGRAPEPFHSANRGDYNPKLTEKEEEELAAEVEKLIQNSWVQEFDDEVYNIIPWVLVPQPHKSTALRMCLDFRLLNKYLVNDPIRDMVNCVDTLHKWRSVTKGYTLDVTKCYYTVRMCPSLYKYMVVMINNALYCMTVLPFGVCFAPKAVTAVITFLLKDVPFPTSSFIDDVIIEEENDVEVPVNESGQLQYDPPAVVAVREALARGNMYCKPAQIIGAPRSRVLGLDLHIQDSVVCWRRRQDQSLDVDLCGSLTKRDVARWCGRVVGHVPIAGWLRPHVASLLRAVSRTPWDEELDDFLLDLVRYIVEKLEEVGDPARGAWFCPSPLSRDPEGNKLYHWHIYCDASNAAMGAVLAYGLPDGPLTVVRDASWLLDRRALLRHVNVNELCGAARALAWATPFIGGHVHLHVDNECVRAWIEKFMRGEAVKKGGLSATVVGRRLQSIYDVAETYESFTVHRVDTSANLADPLSRVDASFSNLLSYCEIGDDEQIDVENDLLNDGAETSPVGCAGIATKLVGDELILDLGTVVEAQYDDDILFKVRRALREGRSFPEDVPVDLQQVATSFEIDDVDILVRRYYAAYQGKEVVVPVLPGQLVAELVHSVHGLLCHAGMRRTLEEITGMVWFSKICDIVTEMLQSCDICVRKTKPLLVKHDVGLFSPSLLREATPWSIVCADIVYLPPGVPYLSQQCVVSKFACLCKISGEDVKSVAVAFEQVWQVI</sequence>
<dbReference type="InterPro" id="IPR043128">
    <property type="entry name" value="Rev_trsase/Diguanyl_cyclase"/>
</dbReference>
<dbReference type="PANTHER" id="PTHR37984">
    <property type="entry name" value="PROTEIN CBG26694"/>
    <property type="match status" value="1"/>
</dbReference>
<dbReference type="Pfam" id="PF17921">
    <property type="entry name" value="Integrase_H2C2"/>
    <property type="match status" value="1"/>
</dbReference>
<proteinExistence type="predicted"/>
<evidence type="ECO:0008006" key="9">
    <source>
        <dbReference type="Google" id="ProtNLM"/>
    </source>
</evidence>
<dbReference type="InterPro" id="IPR055475">
    <property type="entry name" value="DUF7047"/>
</dbReference>
<keyword evidence="2" id="KW-0548">Nucleotidyltransferase</keyword>
<keyword evidence="4" id="KW-0378">Hydrolase</keyword>
<dbReference type="AlphaFoldDB" id="A0A7J6U886"/>
<dbReference type="SUPFAM" id="SSF56672">
    <property type="entry name" value="DNA/RNA polymerases"/>
    <property type="match status" value="1"/>
</dbReference>
<evidence type="ECO:0000256" key="1">
    <source>
        <dbReference type="ARBA" id="ARBA00022679"/>
    </source>
</evidence>
<dbReference type="Pfam" id="PF23088">
    <property type="entry name" value="DUF7047"/>
    <property type="match status" value="1"/>
</dbReference>
<evidence type="ECO:0000313" key="8">
    <source>
        <dbReference type="Proteomes" id="UP000574390"/>
    </source>
</evidence>
<dbReference type="Gene3D" id="3.10.10.10">
    <property type="entry name" value="HIV Type 1 Reverse Transcriptase, subunit A, domain 1"/>
    <property type="match status" value="1"/>
</dbReference>
<name>A0A7J6U886_PEROL</name>
<keyword evidence="3" id="KW-0540">Nuclease</keyword>
<organism evidence="7 8">
    <name type="scientific">Perkinsus olseni</name>
    <name type="common">Perkinsus atlanticus</name>
    <dbReference type="NCBI Taxonomy" id="32597"/>
    <lineage>
        <taxon>Eukaryota</taxon>
        <taxon>Sar</taxon>
        <taxon>Alveolata</taxon>
        <taxon>Perkinsozoa</taxon>
        <taxon>Perkinsea</taxon>
        <taxon>Perkinsida</taxon>
        <taxon>Perkinsidae</taxon>
        <taxon>Perkinsus</taxon>
    </lineage>
</organism>
<comment type="caution">
    <text evidence="7">The sequence shown here is derived from an EMBL/GenBank/DDBJ whole genome shotgun (WGS) entry which is preliminary data.</text>
</comment>
<gene>
    <name evidence="7" type="ORF">FOZ62_019384</name>
</gene>
<dbReference type="InterPro" id="IPR050951">
    <property type="entry name" value="Retrovirus_Pol_polyprotein"/>
</dbReference>
<accession>A0A7J6U886</accession>
<dbReference type="GO" id="GO:0016779">
    <property type="term" value="F:nucleotidyltransferase activity"/>
    <property type="evidence" value="ECO:0007669"/>
    <property type="project" value="UniProtKB-KW"/>
</dbReference>
<evidence type="ECO:0000313" key="7">
    <source>
        <dbReference type="EMBL" id="KAF4753803.1"/>
    </source>
</evidence>
<evidence type="ECO:0000256" key="3">
    <source>
        <dbReference type="ARBA" id="ARBA00022722"/>
    </source>
</evidence>
<feature type="domain" description="DUF7047" evidence="6">
    <location>
        <begin position="595"/>
        <end position="652"/>
    </location>
</feature>
<dbReference type="Gene3D" id="2.40.70.10">
    <property type="entry name" value="Acid Proteases"/>
    <property type="match status" value="1"/>
</dbReference>
<evidence type="ECO:0000256" key="2">
    <source>
        <dbReference type="ARBA" id="ARBA00022695"/>
    </source>
</evidence>
<dbReference type="InterPro" id="IPR021109">
    <property type="entry name" value="Peptidase_aspartic_dom_sf"/>
</dbReference>